<evidence type="ECO:0000313" key="9">
    <source>
        <dbReference type="EMBL" id="RUS34059.1"/>
    </source>
</evidence>
<protein>
    <submittedName>
        <fullName evidence="9">Armadillo-type protein</fullName>
    </submittedName>
</protein>
<dbReference type="PANTHER" id="PTHR12609">
    <property type="entry name" value="MICROTUBULE ASSOCIATED PROTEIN XMAP215"/>
    <property type="match status" value="1"/>
</dbReference>
<evidence type="ECO:0000256" key="1">
    <source>
        <dbReference type="ARBA" id="ARBA00004245"/>
    </source>
</evidence>
<dbReference type="GO" id="GO:0007051">
    <property type="term" value="P:spindle organization"/>
    <property type="evidence" value="ECO:0007669"/>
    <property type="project" value="InterPro"/>
</dbReference>
<feature type="compositionally biased region" description="Low complexity" evidence="7">
    <location>
        <begin position="613"/>
        <end position="647"/>
    </location>
</feature>
<dbReference type="PROSITE" id="PS50077">
    <property type="entry name" value="HEAT_REPEAT"/>
    <property type="match status" value="2"/>
</dbReference>
<feature type="repeat" description="HEAT" evidence="6">
    <location>
        <begin position="495"/>
        <end position="533"/>
    </location>
</feature>
<dbReference type="SMART" id="SM01349">
    <property type="entry name" value="TOG"/>
    <property type="match status" value="5"/>
</dbReference>
<feature type="compositionally biased region" description="Low complexity" evidence="7">
    <location>
        <begin position="572"/>
        <end position="591"/>
    </location>
</feature>
<evidence type="ECO:0000256" key="5">
    <source>
        <dbReference type="ARBA" id="ARBA00025722"/>
    </source>
</evidence>
<feature type="repeat" description="HEAT" evidence="6">
    <location>
        <begin position="1092"/>
        <end position="1130"/>
    </location>
</feature>
<feature type="compositionally biased region" description="Low complexity" evidence="7">
    <location>
        <begin position="1916"/>
        <end position="1927"/>
    </location>
</feature>
<evidence type="ECO:0000259" key="8">
    <source>
        <dbReference type="SMART" id="SM01349"/>
    </source>
</evidence>
<dbReference type="Pfam" id="PF21041">
    <property type="entry name" value="XMAP215_CLASP_TOG"/>
    <property type="match status" value="2"/>
</dbReference>
<dbReference type="EMBL" id="RBNJ01000764">
    <property type="protein sequence ID" value="RUS34059.1"/>
    <property type="molecule type" value="Genomic_DNA"/>
</dbReference>
<dbReference type="InterPro" id="IPR021133">
    <property type="entry name" value="HEAT_type_2"/>
</dbReference>
<dbReference type="GO" id="GO:0046785">
    <property type="term" value="P:microtubule polymerization"/>
    <property type="evidence" value="ECO:0007669"/>
    <property type="project" value="InterPro"/>
</dbReference>
<feature type="region of interest" description="Disordered" evidence="7">
    <location>
        <begin position="1503"/>
        <end position="1531"/>
    </location>
</feature>
<dbReference type="GO" id="GO:0051010">
    <property type="term" value="F:microtubule plus-end binding"/>
    <property type="evidence" value="ECO:0007669"/>
    <property type="project" value="InterPro"/>
</dbReference>
<organism evidence="9 10">
    <name type="scientific">Jimgerdemannia flammicorona</name>
    <dbReference type="NCBI Taxonomy" id="994334"/>
    <lineage>
        <taxon>Eukaryota</taxon>
        <taxon>Fungi</taxon>
        <taxon>Fungi incertae sedis</taxon>
        <taxon>Mucoromycota</taxon>
        <taxon>Mucoromycotina</taxon>
        <taxon>Endogonomycetes</taxon>
        <taxon>Endogonales</taxon>
        <taxon>Endogonaceae</taxon>
        <taxon>Jimgerdemannia</taxon>
    </lineage>
</organism>
<dbReference type="InterPro" id="IPR016024">
    <property type="entry name" value="ARM-type_fold"/>
</dbReference>
<keyword evidence="4" id="KW-0206">Cytoskeleton</keyword>
<dbReference type="InterPro" id="IPR034085">
    <property type="entry name" value="TOG"/>
</dbReference>
<dbReference type="GO" id="GO:0005856">
    <property type="term" value="C:cytoskeleton"/>
    <property type="evidence" value="ECO:0007669"/>
    <property type="project" value="UniProtKB-SubCell"/>
</dbReference>
<evidence type="ECO:0000256" key="6">
    <source>
        <dbReference type="PROSITE-ProRule" id="PRU00103"/>
    </source>
</evidence>
<proteinExistence type="inferred from homology"/>
<feature type="region of interest" description="Disordered" evidence="7">
    <location>
        <begin position="1891"/>
        <end position="1931"/>
    </location>
</feature>
<dbReference type="Gene3D" id="1.25.10.10">
    <property type="entry name" value="Leucine-rich Repeat Variant"/>
    <property type="match status" value="5"/>
</dbReference>
<feature type="domain" description="TOG" evidence="8">
    <location>
        <begin position="1256"/>
        <end position="1509"/>
    </location>
</feature>
<evidence type="ECO:0000256" key="3">
    <source>
        <dbReference type="ARBA" id="ARBA00022737"/>
    </source>
</evidence>
<keyword evidence="3" id="KW-0677">Repeat</keyword>
<gene>
    <name evidence="9" type="ORF">BC938DRAFT_482635</name>
</gene>
<name>A0A433QW91_9FUNG</name>
<feature type="domain" description="TOG" evidence="8">
    <location>
        <begin position="924"/>
        <end position="1155"/>
    </location>
</feature>
<dbReference type="GO" id="GO:0061863">
    <property type="term" value="F:microtubule plus end polymerase"/>
    <property type="evidence" value="ECO:0007669"/>
    <property type="project" value="InterPro"/>
</dbReference>
<feature type="region of interest" description="Disordered" evidence="7">
    <location>
        <begin position="554"/>
        <end position="653"/>
    </location>
</feature>
<feature type="domain" description="TOG" evidence="8">
    <location>
        <begin position="261"/>
        <end position="558"/>
    </location>
</feature>
<feature type="domain" description="TOG" evidence="8">
    <location>
        <begin position="2"/>
        <end position="230"/>
    </location>
</feature>
<feature type="domain" description="TOG" evidence="8">
    <location>
        <begin position="656"/>
        <end position="897"/>
    </location>
</feature>
<feature type="compositionally biased region" description="Polar residues" evidence="7">
    <location>
        <begin position="1905"/>
        <end position="1915"/>
    </location>
</feature>
<dbReference type="Proteomes" id="UP000274822">
    <property type="component" value="Unassembled WGS sequence"/>
</dbReference>
<dbReference type="FunFam" id="1.25.10.10:FF:000068">
    <property type="entry name" value="cytoskeleton-associated protein 5 isoform X1"/>
    <property type="match status" value="1"/>
</dbReference>
<evidence type="ECO:0000256" key="4">
    <source>
        <dbReference type="ARBA" id="ARBA00023212"/>
    </source>
</evidence>
<dbReference type="FunFam" id="1.25.10.10:FF:000063">
    <property type="entry name" value="Putative cytoskeleton-associated protein 5"/>
    <property type="match status" value="1"/>
</dbReference>
<accession>A0A433QW91</accession>
<dbReference type="InterPro" id="IPR045110">
    <property type="entry name" value="XMAP215"/>
</dbReference>
<evidence type="ECO:0000313" key="10">
    <source>
        <dbReference type="Proteomes" id="UP000274822"/>
    </source>
</evidence>
<dbReference type="FunFam" id="1.25.10.10:FF:000050">
    <property type="entry name" value="Cytoskeleton-associated protein 5 isoform X1"/>
    <property type="match status" value="1"/>
</dbReference>
<feature type="compositionally biased region" description="Low complexity" evidence="7">
    <location>
        <begin position="1203"/>
        <end position="1214"/>
    </location>
</feature>
<feature type="region of interest" description="Disordered" evidence="7">
    <location>
        <begin position="1946"/>
        <end position="1979"/>
    </location>
</feature>
<dbReference type="GO" id="GO:0030951">
    <property type="term" value="P:establishment or maintenance of microtubule cytoskeleton polarity"/>
    <property type="evidence" value="ECO:0007669"/>
    <property type="project" value="InterPro"/>
</dbReference>
<keyword evidence="10" id="KW-1185">Reference proteome</keyword>
<reference evidence="9 10" key="1">
    <citation type="journal article" date="2018" name="New Phytol.">
        <title>Phylogenomics of Endogonaceae and evolution of mycorrhizas within Mucoromycota.</title>
        <authorList>
            <person name="Chang Y."/>
            <person name="Desiro A."/>
            <person name="Na H."/>
            <person name="Sandor L."/>
            <person name="Lipzen A."/>
            <person name="Clum A."/>
            <person name="Barry K."/>
            <person name="Grigoriev I.V."/>
            <person name="Martin F.M."/>
            <person name="Stajich J.E."/>
            <person name="Smith M.E."/>
            <person name="Bonito G."/>
            <person name="Spatafora J.W."/>
        </authorList>
    </citation>
    <scope>NUCLEOTIDE SEQUENCE [LARGE SCALE GENOMIC DNA]</scope>
    <source>
        <strain evidence="9 10">AD002</strain>
    </source>
</reference>
<keyword evidence="2" id="KW-0963">Cytoplasm</keyword>
<feature type="region of interest" description="Disordered" evidence="7">
    <location>
        <begin position="1164"/>
        <end position="1222"/>
    </location>
</feature>
<dbReference type="InterPro" id="IPR048491">
    <property type="entry name" value="XMAP215_CLASP_TOG"/>
</dbReference>
<evidence type="ECO:0000256" key="7">
    <source>
        <dbReference type="SAM" id="MobiDB-lite"/>
    </source>
</evidence>
<dbReference type="SUPFAM" id="SSF48371">
    <property type="entry name" value="ARM repeat"/>
    <property type="match status" value="2"/>
</dbReference>
<comment type="subcellular location">
    <subcellularLocation>
        <location evidence="1">Cytoplasm</location>
        <location evidence="1">Cytoskeleton</location>
    </subcellularLocation>
</comment>
<sequence length="2186" mass="238926">MDGATEEEDFSGIPIKERLDHKVWKARVSAYEELAKKFRLADPADAREFTQYDGCLKKMAVDANAVAQESGLTTLINYVENAPNAARTRETVIPAVVEKCFGSTRAGTKAKALELILMYIEIDVADPVVEFILPGLDAKQPKLVAQTVLTLKEIVRQYGLKTVSPKPILKHLAKIFGHVDKNVRTEATALTMEVHRWLGAALSSYLSELKPVQVKELEEGFAKLPADKPVAARLLRSQVAAAVDAEQEEAPAEEEAVDVFDLAEPVDILAKMDKEFFTHIASPKWKDRKEALDALLLILKTPRIVDGNYQELVATLAKRMTDANIVCMTTAANCIEALALGLRSAFGKYKPVVRNCANVFDPAFYKPAYCLASLYTCLTSINCDPPQVTGPMIEKLKERKQTVVDTLMGALVATFNSVSNVIILFCIMHGGEFELNLSTLFPIISCQVSITEVIEDVTAGTAHKNPQVRAGTVGLVTRRLKTIKEPPSRGEVKTLSEMMLKTYEDGDASVREASAEGLGTLMKCVGEKAMIQYMENLEDIKKAKVKEFFEKAEVKAKPATAARKPSPPVAAPPAAKSKGTKTATAKASAQPPEDRSTESPPPEPAPTKRKPPAKAAAASAGAPAAKKPVAKATSAAPPPAKKGGAKSAPEEPLRYKFTPEDAEERAPDHIPAAILAQLADSAWKTRLAGIEALYSDYGGLDIDEIEAEIVIRTLGKKPGWKDSNFQVLTKVFEVCQLLASKCPTFSKSSAALAIPGCVEKLGDIKLKKAAGDCLTTFVEKTSLQFVFTQSYDPWKKLKAPKALADSLTWIHATLMEFGITGLQVRELIEFIKFCLSNSNAAIRTNAVTVLGALRLYIGPVGFCIWMLEVKSFVQDVNPTLLAAIEAEFAKVAEMEPPKPTKATVGTSIKNINADAPQGGDPIEDLFPRVDISPQLDSKLLEECNDSNWKVRKEGLDKIVAIIEAANKRIKPNLGELPATLKSRLADKNKNLQTTALEITGTLAVAMGKPFDKYVKIVVGPVVSVLTDSKADLRAAGVITLESIRKVCGLEPMISTIATSLLTDSALLRKDLLTWLAECFKEDIPANLDLSSLVPPSLTCLQDRSADVRKAAQTCLPALITNVGYDNILQKVGDLKPASKQTVMPMIDAARSLAAPAKASSNTIAASKQVAKTPDSVASANSAETKEAPSKLKSKLTLNKRNTSSASNAKLAAAAPTPEADDRVAPILSSDGRAKQARAKKDTNIGKWVLETPRADMIEHLSMQMENNISGEVRSLLFSTGNHADKDNLNAIAMLDDCIASPEVSLDKYGVDFADMKTRYVANADLLLKYLTLRFSDTGTTMLMKCLDLLEHLVAVLDEESYHLTEYEASAFLPFFINKVGDPKEGMRARIRGIMKSLTRIYPASKMFNYILEASSASKNSRMRSECLEELGALIQRNGISVIIPNKALPAIAANIGDRDATVRNAALGAISQAYMLVGDQVYKHVGQLPDKDKSMLEERLKRVKPPAPVAPAKPEQDDEPENFDRVPPGMLKSRPQAQRLEAMKVPEQIRRSQPADGYGETRRDLNLEHDISDLSQPCNVNTEVPSTFTQGSPAVSAPVSQLAARQRLGQSDRKEYMMDYIVTQITSGDAYQSIDALKQLDKLLNTSSDIVLPHVDPLVSAITLQVRLAYTALDTRSPSLTRLCKHLVNALVLLFSNRDLAMTVSQESLHQLLQELAHRLLDQNMLALEPGPQLSKALNVAMVKVLENSNRNATVSALLLILEKCSSNLRNLEEPVASNQAKFTELIMKCLWKLAKTIQENLRTGALNPNQLLFEINNFFIATPPQEWKRRASEKVPLGEMPLRTVKTLLLELVNGLGDEVFNKLDLIQDPKNSWVYPYLDHMLDACNKKKDKSHSQSFMEDARNSFSRGTVSRPSSTSSLQSNGSSVFAPETISPLRDHLNGVDRESNIGIHPRKASIGEPSPSFGSKANGHDNNDTKVLSDTEINNLLTQIFVKIGTREQTKQGINELYEFQKKHPGVEMKVNAHLAQTGTYFQSYIRRGLSNLATEDVSGANGNTSPTQSGALLKEEERLVDSHSTVAPATKSKNHDFTIFVRIQMGTDDATETYKEKLHRLQQKFGYKTDSIGNPDDLNLETSFSTRRISIPSEDGNAQRSGELDRAQTVSALKERLARMKSGMNASGNMNT</sequence>
<evidence type="ECO:0000256" key="2">
    <source>
        <dbReference type="ARBA" id="ARBA00022490"/>
    </source>
</evidence>
<comment type="similarity">
    <text evidence="5">Belongs to the TOG/XMAP215 family.</text>
</comment>
<comment type="caution">
    <text evidence="9">The sequence shown here is derived from an EMBL/GenBank/DDBJ whole genome shotgun (WGS) entry which is preliminary data.</text>
</comment>
<dbReference type="InterPro" id="IPR011989">
    <property type="entry name" value="ARM-like"/>
</dbReference>